<evidence type="ECO:0000313" key="2">
    <source>
        <dbReference type="Proteomes" id="UP001612415"/>
    </source>
</evidence>
<accession>A0ABW7Y8I8</accession>
<dbReference type="RefSeq" id="WP_398659228.1">
    <property type="nucleotide sequence ID" value="NZ_JBITDC010000012.1"/>
</dbReference>
<dbReference type="Proteomes" id="UP001612415">
    <property type="component" value="Unassembled WGS sequence"/>
</dbReference>
<comment type="caution">
    <text evidence="1">The sequence shown here is derived from an EMBL/GenBank/DDBJ whole genome shotgun (WGS) entry which is preliminary data.</text>
</comment>
<name>A0ABW7Y8I8_STRCE</name>
<protein>
    <submittedName>
        <fullName evidence="1">HAD-IIIC family phosphatase</fullName>
    </submittedName>
</protein>
<reference evidence="1 2" key="1">
    <citation type="submission" date="2024-10" db="EMBL/GenBank/DDBJ databases">
        <title>The Natural Products Discovery Center: Release of the First 8490 Sequenced Strains for Exploring Actinobacteria Biosynthetic Diversity.</title>
        <authorList>
            <person name="Kalkreuter E."/>
            <person name="Kautsar S.A."/>
            <person name="Yang D."/>
            <person name="Bader C.D."/>
            <person name="Teijaro C.N."/>
            <person name="Fluegel L."/>
            <person name="Davis C.M."/>
            <person name="Simpson J.R."/>
            <person name="Lauterbach L."/>
            <person name="Steele A.D."/>
            <person name="Gui C."/>
            <person name="Meng S."/>
            <person name="Li G."/>
            <person name="Viehrig K."/>
            <person name="Ye F."/>
            <person name="Su P."/>
            <person name="Kiefer A.F."/>
            <person name="Nichols A."/>
            <person name="Cepeda A.J."/>
            <person name="Yan W."/>
            <person name="Fan B."/>
            <person name="Jiang Y."/>
            <person name="Adhikari A."/>
            <person name="Zheng C.-J."/>
            <person name="Schuster L."/>
            <person name="Cowan T.M."/>
            <person name="Smanski M.J."/>
            <person name="Chevrette M.G."/>
            <person name="De Carvalho L.P.S."/>
            <person name="Shen B."/>
        </authorList>
    </citation>
    <scope>NUCLEOTIDE SEQUENCE [LARGE SCALE GENOMIC DNA]</scope>
    <source>
        <strain evidence="1 2">NPDC051599</strain>
    </source>
</reference>
<dbReference type="EMBL" id="JBITDC010000012">
    <property type="protein sequence ID" value="MFI5678698.1"/>
    <property type="molecule type" value="Genomic_DNA"/>
</dbReference>
<dbReference type="NCBIfam" id="TIGR01681">
    <property type="entry name" value="HAD-SF-IIIC"/>
    <property type="match status" value="1"/>
</dbReference>
<dbReference type="Gene3D" id="3.40.50.1000">
    <property type="entry name" value="HAD superfamily/HAD-like"/>
    <property type="match status" value="1"/>
</dbReference>
<organism evidence="1 2">
    <name type="scientific">Streptomyces cellulosae</name>
    <dbReference type="NCBI Taxonomy" id="1968"/>
    <lineage>
        <taxon>Bacteria</taxon>
        <taxon>Bacillati</taxon>
        <taxon>Actinomycetota</taxon>
        <taxon>Actinomycetes</taxon>
        <taxon>Kitasatosporales</taxon>
        <taxon>Streptomycetaceae</taxon>
        <taxon>Streptomyces</taxon>
    </lineage>
</organism>
<gene>
    <name evidence="1" type="ORF">ACIA8P_29210</name>
</gene>
<proteinExistence type="predicted"/>
<dbReference type="NCBIfam" id="TIGR01686">
    <property type="entry name" value="FkbH"/>
    <property type="match status" value="1"/>
</dbReference>
<evidence type="ECO:0000313" key="1">
    <source>
        <dbReference type="EMBL" id="MFI5678698.1"/>
    </source>
</evidence>
<dbReference type="InterPro" id="IPR010037">
    <property type="entry name" value="FkbH_domain"/>
</dbReference>
<dbReference type="InterPro" id="IPR036412">
    <property type="entry name" value="HAD-like_sf"/>
</dbReference>
<dbReference type="SUPFAM" id="SSF56784">
    <property type="entry name" value="HAD-like"/>
    <property type="match status" value="1"/>
</dbReference>
<keyword evidence="2" id="KW-1185">Reference proteome</keyword>
<dbReference type="InterPro" id="IPR023214">
    <property type="entry name" value="HAD_sf"/>
</dbReference>
<dbReference type="InterPro" id="IPR010033">
    <property type="entry name" value="HAD_SF_ppase_IIIC"/>
</dbReference>
<sequence>MTAATGAPTVKCLVWDLDDTLWNGVVLEGDDPAPFPVALETLAELDRRGILHAAAGRGEHSVTQRHLTERRLADWFCAVQVGWGAKSAAVRRIAKALNIGLDTIAFVDNDPVERAEVESELPMVRCYPAAEVGQLPQFRDFRPEHITAEATGRRRLYQAEWQRREAEEEFTEGRQAFLDSLGLVMELRPATEEDLSRASELTVRTHQLNSTGLTYGIDELRRLSASPDHQVRLATLRDRFGDYGIIGLSVTELVGRDSVLRLMLMSCRVASRGAGSVLLHHLVQQALADGRRPVAHFTLTEVNRNLLVTMRFAGYEATATDGDRLVLAVDPERPLPKAPGHTRVIVGAARPAQEARLS</sequence>